<accession>A0A5E6M7X3</accession>
<dbReference type="GO" id="GO:0003724">
    <property type="term" value="F:RNA helicase activity"/>
    <property type="evidence" value="ECO:0007669"/>
    <property type="project" value="UniProtKB-EC"/>
</dbReference>
<dbReference type="InterPro" id="IPR011545">
    <property type="entry name" value="DEAD/DEAH_box_helicase_dom"/>
</dbReference>
<evidence type="ECO:0000313" key="12">
    <source>
        <dbReference type="Proteomes" id="UP000334923"/>
    </source>
</evidence>
<keyword evidence="1" id="KW-0547">Nucleotide-binding</keyword>
<evidence type="ECO:0000256" key="4">
    <source>
        <dbReference type="ARBA" id="ARBA00022806"/>
    </source>
</evidence>
<dbReference type="SMART" id="SM00487">
    <property type="entry name" value="DEXDc"/>
    <property type="match status" value="1"/>
</dbReference>
<dbReference type="RefSeq" id="WP_246186435.1">
    <property type="nucleotide sequence ID" value="NZ_CABFVA020000004.1"/>
</dbReference>
<dbReference type="Pfam" id="PF00271">
    <property type="entry name" value="Helicase_C"/>
    <property type="match status" value="1"/>
</dbReference>
<evidence type="ECO:0000256" key="7">
    <source>
        <dbReference type="ARBA" id="ARBA00023204"/>
    </source>
</evidence>
<keyword evidence="3 11" id="KW-0378">Hydrolase</keyword>
<dbReference type="PROSITE" id="PS51194">
    <property type="entry name" value="HELICASE_CTER"/>
    <property type="match status" value="1"/>
</dbReference>
<evidence type="ECO:0000256" key="8">
    <source>
        <dbReference type="ARBA" id="ARBA00023235"/>
    </source>
</evidence>
<dbReference type="EMBL" id="CABFVA020000004">
    <property type="protein sequence ID" value="VVM04490.1"/>
    <property type="molecule type" value="Genomic_DNA"/>
</dbReference>
<evidence type="ECO:0000259" key="9">
    <source>
        <dbReference type="PROSITE" id="PS51192"/>
    </source>
</evidence>
<keyword evidence="8" id="KW-0413">Isomerase</keyword>
<dbReference type="InterPro" id="IPR055367">
    <property type="entry name" value="WH4_Lhr"/>
</dbReference>
<feature type="domain" description="Helicase C-terminal" evidence="10">
    <location>
        <begin position="257"/>
        <end position="413"/>
    </location>
</feature>
<evidence type="ECO:0000256" key="6">
    <source>
        <dbReference type="ARBA" id="ARBA00023125"/>
    </source>
</evidence>
<dbReference type="GO" id="GO:0005524">
    <property type="term" value="F:ATP binding"/>
    <property type="evidence" value="ECO:0007669"/>
    <property type="project" value="UniProtKB-KW"/>
</dbReference>
<feature type="domain" description="Helicase ATP-binding" evidence="9">
    <location>
        <begin position="26"/>
        <end position="212"/>
    </location>
</feature>
<dbReference type="InterPro" id="IPR014001">
    <property type="entry name" value="Helicase_ATP-bd"/>
</dbReference>
<dbReference type="CDD" id="cd17922">
    <property type="entry name" value="DEXHc_LHR-like"/>
    <property type="match status" value="1"/>
</dbReference>
<evidence type="ECO:0000256" key="2">
    <source>
        <dbReference type="ARBA" id="ARBA00022763"/>
    </source>
</evidence>
<dbReference type="InterPro" id="IPR027417">
    <property type="entry name" value="P-loop_NTPase"/>
</dbReference>
<sequence>MSFHPAVRDWFAKAIGAPTPVQQAAWPLIQSGRPVLLSSPTGSGKTLAAFLGAIDRLVRCGQSGKLADQVSVLYVSPLRALSYDVHRNLLEPLSGIRRELVARGLDAPEIRIAVRTGDTPPSERAQMLRRPPHLLVTTPESLYLLLGSAGGRRLLTTVEAVIVDEIHAVASGKRGAHLSLSLERLSGLNPSFFQRIGLSATQRPIGELARFLTGVPAHDAPSCSIVDLGSRRKRELVIELPPSPLEPVLAAEVWEEIYDRLAELVRSRRTTLVFVNSRRLAERVAHHLTGRLGEESVAAHHGSLSRERRLAAEERLKSGRLSVLVATSSLELGIDVGEIDLVCQLGSPRSIGAFLQRVGRSGHRLGDAIPEGRLFPLSQDDLVECAGLLLAVRKGVLDRLAIPEAPLDVLAQQIVAEVAAGPKEEEALFRMIRRAYPYRRLRREEFLRLVQMLADGYSPRRERSKAFLFRDCAQKRVLPRKGARLAALLNGGSIPDAGDYPVVADPEGITLGTVNEDFAVESLPGDIFALGNTSWRLRKIERGVVRVEDAHGEAPTIPFWLGELPGRSRELSESAGMIRRRVDQWLAEVEGRVPGDAEGIVAGKLQRLVGLSERAARELSSYLAATRSALGVVPHPGHVGIERFFDPCGATQIVIHSPFGSRVNRAWGLALRKRFCRKFNFELQAAATEDAILLSLTHAHSFPLTDILSFLHPESVRSVLIQALLASPMFTVRWRWTTSTALAVPRRRGKGRVPPLLQRMEAEELLGAIFPDAVACLENISGDRECPDHPLVEQTLRDCLSEVMDLSGLEEVLRKLQAGEIVATARDLREPSPAARSILAAHPYSFLDPAPLEERRARALTYSGHLPPAELRQLSFADPIAVRRVQEEAWPDPEDPDQMEDALLLLGFLTLREGREGRPKQLRGSPQRPERSWEPLLQELVKAGRAIAFRCRPDRNDFLWSSPAWLAHWKALFPQGEIVLGAKTPLPDAACLEREDSLRELLRGRLQGLGPVSAPALGLPLALSGEQLLPALSALEAEGFLFRGRWLTGEEKEQWCPRGLLARIHRYGQERLRRSIRPASASDFLRFLFSWQKLSPEERMAGPESLVSILALLEGVSAPPGSWEQELLPARIEGYDPAWLERACLDGRFFWHRLRRSQEEGRTARLTSSSPIAILPRGRLPLWMTRELSVPGELSHRAEAVLSYLRDHGPSFFPDILEGCGPLRGEAIEGLAELAGSGLARSDGFSGLHLFLPERERRKEKQAPAGRWSLTPSPLALNEEERAEAIGRVLLRRYGLVFRKLLTREEALPPWWRLLAAYRRLEARGEIRGGRFVAGFSGEQFALPEAAASLWKIREQPGTGGWISICGADPANLVGIVTPGERLPALAGNRLLYRDGELVAVLLSGKRHFLRPLDSHEEWEATQRLLRRADAEYR</sequence>
<dbReference type="Pfam" id="PF08494">
    <property type="entry name" value="DEAD_assoc"/>
    <property type="match status" value="1"/>
</dbReference>
<name>A0A5E6M7X3_9BACT</name>
<evidence type="ECO:0000313" key="11">
    <source>
        <dbReference type="EMBL" id="VVM04490.1"/>
    </source>
</evidence>
<reference evidence="11 12" key="1">
    <citation type="submission" date="2019-09" db="EMBL/GenBank/DDBJ databases">
        <authorList>
            <person name="Cremers G."/>
        </authorList>
    </citation>
    <scope>NUCLEOTIDE SEQUENCE [LARGE SCALE GENOMIC DNA]</scope>
    <source>
        <strain evidence="11">4A</strain>
    </source>
</reference>
<dbReference type="InterPro" id="IPR055368">
    <property type="entry name" value="WH3_Lhr"/>
</dbReference>
<evidence type="ECO:0000256" key="5">
    <source>
        <dbReference type="ARBA" id="ARBA00022840"/>
    </source>
</evidence>
<dbReference type="GO" id="GO:0003677">
    <property type="term" value="F:DNA binding"/>
    <property type="evidence" value="ECO:0007669"/>
    <property type="project" value="UniProtKB-KW"/>
</dbReference>
<dbReference type="CDD" id="cd18796">
    <property type="entry name" value="SF2_C_LHR"/>
    <property type="match status" value="1"/>
</dbReference>
<dbReference type="GO" id="GO:0016887">
    <property type="term" value="F:ATP hydrolysis activity"/>
    <property type="evidence" value="ECO:0007669"/>
    <property type="project" value="TreeGrafter"/>
</dbReference>
<keyword evidence="6" id="KW-0238">DNA-binding</keyword>
<gene>
    <name evidence="11" type="primary">crhR</name>
    <name evidence="11" type="ORF">MAMT_00120</name>
</gene>
<dbReference type="Pfam" id="PF00270">
    <property type="entry name" value="DEAD"/>
    <property type="match status" value="1"/>
</dbReference>
<dbReference type="Pfam" id="PF23235">
    <property type="entry name" value="WHD_3rd_Lhr"/>
    <property type="match status" value="1"/>
</dbReference>
<dbReference type="Proteomes" id="UP000334923">
    <property type="component" value="Unassembled WGS sequence"/>
</dbReference>
<dbReference type="InterPro" id="IPR052511">
    <property type="entry name" value="ATP-dep_Helicase"/>
</dbReference>
<dbReference type="InterPro" id="IPR001650">
    <property type="entry name" value="Helicase_C-like"/>
</dbReference>
<dbReference type="PANTHER" id="PTHR47962:SF5">
    <property type="entry name" value="ATP-DEPENDENT HELICASE LHR-RELATED"/>
    <property type="match status" value="1"/>
</dbReference>
<keyword evidence="5" id="KW-0067">ATP-binding</keyword>
<evidence type="ECO:0000259" key="10">
    <source>
        <dbReference type="PROSITE" id="PS51194"/>
    </source>
</evidence>
<keyword evidence="4 11" id="KW-0347">Helicase</keyword>
<dbReference type="EC" id="3.6.4.13" evidence="11"/>
<dbReference type="PROSITE" id="PS51192">
    <property type="entry name" value="HELICASE_ATP_BIND_1"/>
    <property type="match status" value="1"/>
</dbReference>
<keyword evidence="7" id="KW-0234">DNA repair</keyword>
<keyword evidence="12" id="KW-1185">Reference proteome</keyword>
<dbReference type="InterPro" id="IPR013701">
    <property type="entry name" value="Lhr-like_DEAD/DEAH_assoc"/>
</dbReference>
<keyword evidence="2" id="KW-0227">DNA damage</keyword>
<dbReference type="InterPro" id="IPR045628">
    <property type="entry name" value="Lhr_WH_dom"/>
</dbReference>
<evidence type="ECO:0000256" key="1">
    <source>
        <dbReference type="ARBA" id="ARBA00022741"/>
    </source>
</evidence>
<dbReference type="SMART" id="SM00490">
    <property type="entry name" value="HELICc"/>
    <property type="match status" value="1"/>
</dbReference>
<organism evidence="11 12">
    <name type="scientific">Methylacidimicrobium tartarophylax</name>
    <dbReference type="NCBI Taxonomy" id="1041768"/>
    <lineage>
        <taxon>Bacteria</taxon>
        <taxon>Pseudomonadati</taxon>
        <taxon>Verrucomicrobiota</taxon>
        <taxon>Methylacidimicrobium</taxon>
    </lineage>
</organism>
<evidence type="ECO:0000256" key="3">
    <source>
        <dbReference type="ARBA" id="ARBA00022801"/>
    </source>
</evidence>
<dbReference type="Pfam" id="PF19306">
    <property type="entry name" value="WHD_Lhr"/>
    <property type="match status" value="1"/>
</dbReference>
<dbReference type="GO" id="GO:0006281">
    <property type="term" value="P:DNA repair"/>
    <property type="evidence" value="ECO:0007669"/>
    <property type="project" value="UniProtKB-KW"/>
</dbReference>
<dbReference type="SUPFAM" id="SSF52540">
    <property type="entry name" value="P-loop containing nucleoside triphosphate hydrolases"/>
    <property type="match status" value="1"/>
</dbReference>
<dbReference type="Gene3D" id="3.40.50.300">
    <property type="entry name" value="P-loop containing nucleotide triphosphate hydrolases"/>
    <property type="match status" value="2"/>
</dbReference>
<dbReference type="PANTHER" id="PTHR47962">
    <property type="entry name" value="ATP-DEPENDENT HELICASE LHR-RELATED-RELATED"/>
    <property type="match status" value="1"/>
</dbReference>
<dbReference type="Pfam" id="PF23234">
    <property type="entry name" value="WHD_4th_Lhr"/>
    <property type="match status" value="1"/>
</dbReference>
<proteinExistence type="predicted"/>
<protein>
    <submittedName>
        <fullName evidence="11">RNA helicase CrhR</fullName>
        <ecNumber evidence="11">3.6.4.13</ecNumber>
    </submittedName>
</protein>